<accession>A0A3Q0GJM9</accession>
<dbReference type="SUPFAM" id="SSF88713">
    <property type="entry name" value="Glycoside hydrolase/deacetylase"/>
    <property type="match status" value="2"/>
</dbReference>
<keyword evidence="12" id="KW-1185">Reference proteome</keyword>
<dbReference type="CTD" id="4125"/>
<dbReference type="GO" id="GO:0005764">
    <property type="term" value="C:lysosome"/>
    <property type="evidence" value="ECO:0007669"/>
    <property type="project" value="TreeGrafter"/>
</dbReference>
<comment type="similarity">
    <text evidence="2 9">Belongs to the glycosyl hydrolase 38 family.</text>
</comment>
<dbReference type="InterPro" id="IPR013780">
    <property type="entry name" value="Glyco_hydro_b"/>
</dbReference>
<dbReference type="InterPro" id="IPR028995">
    <property type="entry name" value="Glyco_hydro_57/38_cen_sf"/>
</dbReference>
<evidence type="ECO:0000313" key="13">
    <source>
        <dbReference type="RefSeq" id="XP_025059617.1"/>
    </source>
</evidence>
<dbReference type="PANTHER" id="PTHR11607:SF3">
    <property type="entry name" value="LYSOSOMAL ALPHA-MANNOSIDASE"/>
    <property type="match status" value="1"/>
</dbReference>
<reference evidence="13" key="1">
    <citation type="submission" date="2025-08" db="UniProtKB">
        <authorList>
            <consortium name="RefSeq"/>
        </authorList>
    </citation>
    <scope>IDENTIFICATION</scope>
</reference>
<evidence type="ECO:0000256" key="9">
    <source>
        <dbReference type="RuleBase" id="RU361199"/>
    </source>
</evidence>
<dbReference type="Proteomes" id="UP000189705">
    <property type="component" value="Unplaced"/>
</dbReference>
<dbReference type="InterPro" id="IPR027291">
    <property type="entry name" value="Glyco_hydro_38_N_sf"/>
</dbReference>
<dbReference type="EC" id="3.2.1.-" evidence="9"/>
<dbReference type="PANTHER" id="PTHR11607">
    <property type="entry name" value="ALPHA-MANNOSIDASE"/>
    <property type="match status" value="1"/>
</dbReference>
<dbReference type="Pfam" id="PF09261">
    <property type="entry name" value="Alpha-mann_mid"/>
    <property type="match status" value="1"/>
</dbReference>
<dbReference type="KEGG" id="asn:102376538"/>
<dbReference type="GO" id="GO:0030246">
    <property type="term" value="F:carbohydrate binding"/>
    <property type="evidence" value="ECO:0007669"/>
    <property type="project" value="InterPro"/>
</dbReference>
<evidence type="ECO:0000256" key="2">
    <source>
        <dbReference type="ARBA" id="ARBA00009792"/>
    </source>
</evidence>
<dbReference type="STRING" id="38654.A0A3Q0GJM9"/>
<dbReference type="FunFam" id="1.20.1270.50:FF:000002">
    <property type="entry name" value="Alpha-mannosidase"/>
    <property type="match status" value="1"/>
</dbReference>
<dbReference type="GO" id="GO:0006013">
    <property type="term" value="P:mannose metabolic process"/>
    <property type="evidence" value="ECO:0007669"/>
    <property type="project" value="InterPro"/>
</dbReference>
<dbReference type="FunFam" id="2.70.98.30:FF:000003">
    <property type="entry name" value="Alpha-mannosidase"/>
    <property type="match status" value="1"/>
</dbReference>
<keyword evidence="3 9" id="KW-0479">Metal-binding</keyword>
<dbReference type="InterPro" id="IPR015341">
    <property type="entry name" value="Glyco_hydro_38_cen"/>
</dbReference>
<dbReference type="GO" id="GO:0046872">
    <property type="term" value="F:metal ion binding"/>
    <property type="evidence" value="ECO:0007669"/>
    <property type="project" value="UniProtKB-KW"/>
</dbReference>
<dbReference type="SUPFAM" id="SSF88688">
    <property type="entry name" value="Families 57/38 glycoside transferase middle domain"/>
    <property type="match status" value="1"/>
</dbReference>
<dbReference type="InterPro" id="IPR000602">
    <property type="entry name" value="Glyco_hydro_38_N"/>
</dbReference>
<dbReference type="Gene3D" id="2.60.40.1360">
    <property type="match status" value="1"/>
</dbReference>
<evidence type="ECO:0000256" key="1">
    <source>
        <dbReference type="ARBA" id="ARBA00000365"/>
    </source>
</evidence>
<dbReference type="SMART" id="SM00872">
    <property type="entry name" value="Alpha-mann_mid"/>
    <property type="match status" value="1"/>
</dbReference>
<organism evidence="12 13">
    <name type="scientific">Alligator sinensis</name>
    <name type="common">Chinese alligator</name>
    <dbReference type="NCBI Taxonomy" id="38654"/>
    <lineage>
        <taxon>Eukaryota</taxon>
        <taxon>Metazoa</taxon>
        <taxon>Chordata</taxon>
        <taxon>Craniata</taxon>
        <taxon>Vertebrata</taxon>
        <taxon>Euteleostomi</taxon>
        <taxon>Archelosauria</taxon>
        <taxon>Archosauria</taxon>
        <taxon>Crocodylia</taxon>
        <taxon>Alligatoridae</taxon>
        <taxon>Alligatorinae</taxon>
        <taxon>Alligator</taxon>
    </lineage>
</organism>
<dbReference type="InterPro" id="IPR011682">
    <property type="entry name" value="Glyco_hydro_38_C"/>
</dbReference>
<name>A0A3Q0GJM9_ALLSI</name>
<feature type="chain" id="PRO_5017852381" description="Alpha-mannosidase" evidence="9">
    <location>
        <begin position="35"/>
        <end position="1067"/>
    </location>
</feature>
<dbReference type="InterPro" id="IPR011013">
    <property type="entry name" value="Gal_mutarotase_sf_dom"/>
</dbReference>
<dbReference type="GeneID" id="102376538"/>
<evidence type="ECO:0000256" key="3">
    <source>
        <dbReference type="ARBA" id="ARBA00022723"/>
    </source>
</evidence>
<evidence type="ECO:0000256" key="5">
    <source>
        <dbReference type="ARBA" id="ARBA00022833"/>
    </source>
</evidence>
<evidence type="ECO:0000256" key="8">
    <source>
        <dbReference type="ARBA" id="ARBA00023295"/>
    </source>
</evidence>
<dbReference type="PROSITE" id="PS51257">
    <property type="entry name" value="PROKAR_LIPOPROTEIN"/>
    <property type="match status" value="1"/>
</dbReference>
<evidence type="ECO:0000256" key="7">
    <source>
        <dbReference type="ARBA" id="ARBA00023180"/>
    </source>
</evidence>
<dbReference type="InParanoid" id="A0A3Q0GJM9"/>
<keyword evidence="9" id="KW-0732">Signal</keyword>
<dbReference type="Gene3D" id="2.70.98.30">
    <property type="entry name" value="Golgi alpha-mannosidase II, domain 4"/>
    <property type="match status" value="1"/>
</dbReference>
<dbReference type="SUPFAM" id="SSF74650">
    <property type="entry name" value="Galactose mutarotase-like"/>
    <property type="match status" value="1"/>
</dbReference>
<protein>
    <recommendedName>
        <fullName evidence="9">Alpha-mannosidase</fullName>
        <ecNumber evidence="9">3.2.1.-</ecNumber>
    </recommendedName>
</protein>
<dbReference type="FunFam" id="1.20.1270.50:FF:000003">
    <property type="entry name" value="Alpha-mannosidase"/>
    <property type="match status" value="1"/>
</dbReference>
<evidence type="ECO:0000256" key="10">
    <source>
        <dbReference type="SAM" id="MobiDB-lite"/>
    </source>
</evidence>
<sequence>MTGPGRGGGGSGSVVIMGARVGLLLLGLLGAAGGCGYESCPATEPKMLNVHLIPHTHNDVGWLKTVDQYFYGARNDIQHAGVQYILDSVMPQLQADPTKRFVYVEVAFFYRWWQLQPEPVRQLVRELVNQGRLEFANGGWCMNDEAAVHYNAVVDQLTLGLRFLQETFGACGRPRVAWHIDPFGHAREQASLFAQVSSWGWSLVPCLSFPMGKRGLGDGGGKLGGGPVEAGVGETIISPGSACGVRIWGCCPPQCPLSTVLPLHSPGVLPNGYGPPSSFCWDQFCSDNPIVDDKSDENNVAERVSSFLRVAEAQAKHYRTNHIVMTMGSDFQYENANLWYKNMDKLLQHVNAQGWAGGGHGGLDRVTPTSGHKDTTTLPGRGEHLSLLPIPMVGKGGESWHRRGLGRHGEPVLWRSQADLRSGRSLKHDDFFPYADGPHQFWTGYFTSRPSFKRYERLSNNFLQVCKQLEALAGPGIRKGPYGEGDSSVLRRAMAVAQHHDAVSGTEKQHVANDYAKRLAAGWEACQVLVSNALATISGSKENFIFCNYLNMSVCPLSEAAGQFTVILYNPLGRRVRWIVRLPVNGTQYSVMDADGQAVLSEIIPVSNFTRQLRRDRGNARLELIFPAVAPALGYATFAITRLAGERQLGPQEIHARPLEIHNEHVRVLFDPVTGLLQEIQNLDKGITLPVTQGFFWYNASIGNEESSQASGAYIFRPNRSEPIPMAWRVHTYLVKNHLVQEVYQNFSAWCSQVVRLYAGESHVELEWTVGPIPTDDGWGKEIISRFDTPLETDGCFYTDSNGREIQERRRNFRPTWNLSQTEPVAGNYYPVNSRIYIKNRKFQLTVLTDRSQGGTSVSDGSLELMVHRRLLYDDDRGVGEPLMEPGDFHDGLTVRGRHLVLLDTVESSPTRHRLQAQQEFMAPQLVLAPGSATPSTQGQRFTALRQDLPHNIHLLTLAQWDANSILLRLEHQFEQGESANGSQPVILNLLNLFSSFTITALQEMNLAANQRREDVTRLTWWLEPGAARPQPPPKLDPSCVTLEPMEIRTFLATVQHRDTGGGLAAW</sequence>
<keyword evidence="6" id="KW-1015">Disulfide bond</keyword>
<evidence type="ECO:0000256" key="6">
    <source>
        <dbReference type="ARBA" id="ARBA00023157"/>
    </source>
</evidence>
<dbReference type="Gene3D" id="1.20.1270.50">
    <property type="entry name" value="Glycoside hydrolase family 38, central domain"/>
    <property type="match status" value="2"/>
</dbReference>
<dbReference type="InterPro" id="IPR037094">
    <property type="entry name" value="Glyco_hydro_38_cen_sf"/>
</dbReference>
<dbReference type="Gene3D" id="2.60.40.1180">
    <property type="entry name" value="Golgi alpha-mannosidase II"/>
    <property type="match status" value="1"/>
</dbReference>
<dbReference type="Pfam" id="PF17677">
    <property type="entry name" value="Glyco_hydro38C2"/>
    <property type="match status" value="1"/>
</dbReference>
<dbReference type="InterPro" id="IPR050843">
    <property type="entry name" value="Glycosyl_Hydrlase_38"/>
</dbReference>
<evidence type="ECO:0000256" key="4">
    <source>
        <dbReference type="ARBA" id="ARBA00022801"/>
    </source>
</evidence>
<comment type="cofactor">
    <cofactor evidence="9">
        <name>Zn(2+)</name>
        <dbReference type="ChEBI" id="CHEBI:29105"/>
    </cofactor>
    <text evidence="9">Binds 1 zinc ion per subunit.</text>
</comment>
<feature type="region of interest" description="Disordered" evidence="10">
    <location>
        <begin position="361"/>
        <end position="381"/>
    </location>
</feature>
<dbReference type="AlphaFoldDB" id="A0A3Q0GJM9"/>
<evidence type="ECO:0000259" key="11">
    <source>
        <dbReference type="SMART" id="SM00872"/>
    </source>
</evidence>
<dbReference type="Pfam" id="PF07748">
    <property type="entry name" value="Glyco_hydro_38C"/>
    <property type="match status" value="1"/>
</dbReference>
<dbReference type="CDD" id="cd10810">
    <property type="entry name" value="GH38N_AMII_LAM_like"/>
    <property type="match status" value="1"/>
</dbReference>
<gene>
    <name evidence="13" type="primary">MAN2B1</name>
</gene>
<keyword evidence="8 9" id="KW-0326">Glycosidase</keyword>
<evidence type="ECO:0000313" key="12">
    <source>
        <dbReference type="Proteomes" id="UP000189705"/>
    </source>
</evidence>
<keyword evidence="5 9" id="KW-0862">Zinc</keyword>
<dbReference type="InterPro" id="IPR011330">
    <property type="entry name" value="Glyco_hydro/deAcase_b/a-brl"/>
</dbReference>
<dbReference type="FunFam" id="2.60.40.1180:FF:000018">
    <property type="entry name" value="Alpha-mannosidase"/>
    <property type="match status" value="1"/>
</dbReference>
<dbReference type="InterPro" id="IPR041147">
    <property type="entry name" value="GH38_C"/>
</dbReference>
<keyword evidence="7" id="KW-0325">Glycoprotein</keyword>
<dbReference type="RefSeq" id="XP_025059617.1">
    <property type="nucleotide sequence ID" value="XM_025203832.1"/>
</dbReference>
<dbReference type="GO" id="GO:0004559">
    <property type="term" value="F:alpha-mannosidase activity"/>
    <property type="evidence" value="ECO:0007669"/>
    <property type="project" value="UniProtKB-EC"/>
</dbReference>
<feature type="signal peptide" evidence="9">
    <location>
        <begin position="1"/>
        <end position="34"/>
    </location>
</feature>
<proteinExistence type="inferred from homology"/>
<dbReference type="Gene3D" id="3.20.110.10">
    <property type="entry name" value="Glycoside hydrolase 38, N terminal domain"/>
    <property type="match status" value="2"/>
</dbReference>
<dbReference type="Pfam" id="PF01074">
    <property type="entry name" value="Glyco_hydro_38N"/>
    <property type="match status" value="2"/>
</dbReference>
<comment type="catalytic activity">
    <reaction evidence="1">
        <text>Hydrolysis of terminal, non-reducing alpha-D-mannose residues in alpha-D-mannosides.</text>
        <dbReference type="EC" id="3.2.1.24"/>
    </reaction>
</comment>
<keyword evidence="4 9" id="KW-0378">Hydrolase</keyword>
<feature type="domain" description="Glycoside hydrolase family 38 central" evidence="11">
    <location>
        <begin position="440"/>
        <end position="519"/>
    </location>
</feature>
<dbReference type="FunFam" id="3.20.110.10:FF:000011">
    <property type="entry name" value="Lysosomal alpha-mannosidase, putative"/>
    <property type="match status" value="1"/>
</dbReference>